<dbReference type="AlphaFoldDB" id="A0A3E1NIJ8"/>
<dbReference type="Proteomes" id="UP000261284">
    <property type="component" value="Unassembled WGS sequence"/>
</dbReference>
<dbReference type="SUPFAM" id="SSF52540">
    <property type="entry name" value="P-loop containing nucleoside triphosphate hydrolases"/>
    <property type="match status" value="1"/>
</dbReference>
<sequence length="201" mass="22318">MASIRINQSNQRTMNTEGSFPVKPIRTNENWNNLRMGRSTQEQVNEVKSWLQHNTSSRTPDGGDRVGNGFRALFAGSPASGKAAAALLAQEAGREVFHISLSKVISKYVGETEKNLDTLFSQAAEHNWILFFDDADALFDRRTVTTDTQDSHTAQESVYLLQKIESYGGLVILATGREHHLNDVVLGKLNTVVNFEPQLQA</sequence>
<accession>A0A3E1NIJ8</accession>
<evidence type="ECO:0000256" key="1">
    <source>
        <dbReference type="ARBA" id="ARBA00022741"/>
    </source>
</evidence>
<proteinExistence type="predicted"/>
<dbReference type="CDD" id="cd19481">
    <property type="entry name" value="RecA-like_protease"/>
    <property type="match status" value="1"/>
</dbReference>
<keyword evidence="1" id="KW-0547">Nucleotide-binding</keyword>
<reference evidence="5 6" key="1">
    <citation type="submission" date="2018-08" db="EMBL/GenBank/DDBJ databases">
        <title>Chitinophagaceae sp. K23C18032701, a novel bacterium isolated from forest soil.</title>
        <authorList>
            <person name="Wang C."/>
        </authorList>
    </citation>
    <scope>NUCLEOTIDE SEQUENCE [LARGE SCALE GENOMIC DNA]</scope>
    <source>
        <strain evidence="5 6">K23C18032701</strain>
    </source>
</reference>
<organism evidence="5 6">
    <name type="scientific">Deminuibacter soli</name>
    <dbReference type="NCBI Taxonomy" id="2291815"/>
    <lineage>
        <taxon>Bacteria</taxon>
        <taxon>Pseudomonadati</taxon>
        <taxon>Bacteroidota</taxon>
        <taxon>Chitinophagia</taxon>
        <taxon>Chitinophagales</taxon>
        <taxon>Chitinophagaceae</taxon>
        <taxon>Deminuibacter</taxon>
    </lineage>
</organism>
<dbReference type="InterPro" id="IPR003959">
    <property type="entry name" value="ATPase_AAA_core"/>
</dbReference>
<evidence type="ECO:0000256" key="3">
    <source>
        <dbReference type="SAM" id="MobiDB-lite"/>
    </source>
</evidence>
<evidence type="ECO:0000256" key="2">
    <source>
        <dbReference type="ARBA" id="ARBA00022840"/>
    </source>
</evidence>
<keyword evidence="2 5" id="KW-0067">ATP-binding</keyword>
<dbReference type="PANTHER" id="PTHR23073">
    <property type="entry name" value="26S PROTEASOME REGULATORY SUBUNIT"/>
    <property type="match status" value="1"/>
</dbReference>
<comment type="caution">
    <text evidence="5">The sequence shown here is derived from an EMBL/GenBank/DDBJ whole genome shotgun (WGS) entry which is preliminary data.</text>
</comment>
<feature type="domain" description="ATPase AAA-type core" evidence="4">
    <location>
        <begin position="73"/>
        <end position="195"/>
    </location>
</feature>
<evidence type="ECO:0000313" key="5">
    <source>
        <dbReference type="EMBL" id="RFM27608.1"/>
    </source>
</evidence>
<dbReference type="GO" id="GO:0005524">
    <property type="term" value="F:ATP binding"/>
    <property type="evidence" value="ECO:0007669"/>
    <property type="project" value="UniProtKB-KW"/>
</dbReference>
<dbReference type="EMBL" id="QTJU01000004">
    <property type="protein sequence ID" value="RFM27608.1"/>
    <property type="molecule type" value="Genomic_DNA"/>
</dbReference>
<name>A0A3E1NIJ8_9BACT</name>
<evidence type="ECO:0000259" key="4">
    <source>
        <dbReference type="Pfam" id="PF00004"/>
    </source>
</evidence>
<gene>
    <name evidence="5" type="ORF">DXN05_12890</name>
</gene>
<protein>
    <submittedName>
        <fullName evidence="5">ATP-binding protein</fullName>
    </submittedName>
</protein>
<feature type="compositionally biased region" description="Polar residues" evidence="3">
    <location>
        <begin position="1"/>
        <end position="18"/>
    </location>
</feature>
<dbReference type="GO" id="GO:0016887">
    <property type="term" value="F:ATP hydrolysis activity"/>
    <property type="evidence" value="ECO:0007669"/>
    <property type="project" value="InterPro"/>
</dbReference>
<evidence type="ECO:0000313" key="6">
    <source>
        <dbReference type="Proteomes" id="UP000261284"/>
    </source>
</evidence>
<dbReference type="InterPro" id="IPR027417">
    <property type="entry name" value="P-loop_NTPase"/>
</dbReference>
<keyword evidence="6" id="KW-1185">Reference proteome</keyword>
<dbReference type="InterPro" id="IPR050221">
    <property type="entry name" value="26S_Proteasome_ATPase"/>
</dbReference>
<dbReference type="Pfam" id="PF00004">
    <property type="entry name" value="AAA"/>
    <property type="match status" value="1"/>
</dbReference>
<dbReference type="Gene3D" id="3.40.50.300">
    <property type="entry name" value="P-loop containing nucleotide triphosphate hydrolases"/>
    <property type="match status" value="1"/>
</dbReference>
<feature type="region of interest" description="Disordered" evidence="3">
    <location>
        <begin position="1"/>
        <end position="27"/>
    </location>
</feature>